<reference evidence="1" key="1">
    <citation type="submission" date="2022-08" db="EMBL/GenBank/DDBJ databases">
        <authorList>
            <person name="Gutierrez-Valencia J."/>
        </authorList>
    </citation>
    <scope>NUCLEOTIDE SEQUENCE</scope>
</reference>
<evidence type="ECO:0000313" key="2">
    <source>
        <dbReference type="Proteomes" id="UP001154282"/>
    </source>
</evidence>
<accession>A0AAV0QLE2</accession>
<protein>
    <submittedName>
        <fullName evidence="1">Uncharacterized protein</fullName>
    </submittedName>
</protein>
<dbReference type="EMBL" id="CAMGYJ010000010">
    <property type="protein sequence ID" value="CAI0546344.1"/>
    <property type="molecule type" value="Genomic_DNA"/>
</dbReference>
<sequence length="69" mass="7995">METMVMDGDLKGEIKFDLKLFLKSKPYYHRLGRVWKWSYLLHDPSGTGNRASSPSWRGSSVLTFAKLIF</sequence>
<name>A0AAV0QLE2_9ROSI</name>
<organism evidence="1 2">
    <name type="scientific">Linum tenue</name>
    <dbReference type="NCBI Taxonomy" id="586396"/>
    <lineage>
        <taxon>Eukaryota</taxon>
        <taxon>Viridiplantae</taxon>
        <taxon>Streptophyta</taxon>
        <taxon>Embryophyta</taxon>
        <taxon>Tracheophyta</taxon>
        <taxon>Spermatophyta</taxon>
        <taxon>Magnoliopsida</taxon>
        <taxon>eudicotyledons</taxon>
        <taxon>Gunneridae</taxon>
        <taxon>Pentapetalae</taxon>
        <taxon>rosids</taxon>
        <taxon>fabids</taxon>
        <taxon>Malpighiales</taxon>
        <taxon>Linaceae</taxon>
        <taxon>Linum</taxon>
    </lineage>
</organism>
<keyword evidence="2" id="KW-1185">Reference proteome</keyword>
<comment type="caution">
    <text evidence="1">The sequence shown here is derived from an EMBL/GenBank/DDBJ whole genome shotgun (WGS) entry which is preliminary data.</text>
</comment>
<dbReference type="PANTHER" id="PTHR23070">
    <property type="entry name" value="BCS1 AAA-TYPE ATPASE"/>
    <property type="match status" value="1"/>
</dbReference>
<evidence type="ECO:0000313" key="1">
    <source>
        <dbReference type="EMBL" id="CAI0546344.1"/>
    </source>
</evidence>
<dbReference type="AlphaFoldDB" id="A0AAV0QLE2"/>
<gene>
    <name evidence="1" type="ORF">LITE_LOCUS43931</name>
</gene>
<dbReference type="InterPro" id="IPR050747">
    <property type="entry name" value="Mitochondrial_chaperone_BCS1"/>
</dbReference>
<dbReference type="Proteomes" id="UP001154282">
    <property type="component" value="Unassembled WGS sequence"/>
</dbReference>
<proteinExistence type="predicted"/>